<comment type="caution">
    <text evidence="2">The sequence shown here is derived from an EMBL/GenBank/DDBJ whole genome shotgun (WGS) entry which is preliminary data.</text>
</comment>
<dbReference type="AlphaFoldDB" id="A0A8K1CMC4"/>
<evidence type="ECO:0000313" key="2">
    <source>
        <dbReference type="EMBL" id="TMW65719.1"/>
    </source>
</evidence>
<gene>
    <name evidence="2" type="ORF">Poli38472_008361</name>
</gene>
<dbReference type="PANTHER" id="PTHR15924">
    <property type="entry name" value="CLE"/>
    <property type="match status" value="1"/>
</dbReference>
<proteinExistence type="predicted"/>
<keyword evidence="1" id="KW-0175">Coiled coil</keyword>
<dbReference type="OrthoDB" id="514167at2759"/>
<sequence length="255" mass="28859">MAPSTEAQEQQRVQLQHKLTQRLALLGCSVLDAVGETDGSPLTSRQCAQIIMWLEDRVIRHDSIDARSGMREALSPQKWLLISSEYLERQGCPLKTPEKEMADSGAWGSFIGLDMYRVLLWLASHTISLEYEEHADRIKADLRAKEHTEAQQPSRIHPVDNIACSEELWTAFQEMQKASHGADTLRDHVQVEDKGDECDNDPERKADMENAVMKLRQAYIDDMKALQLDINRLIARAQEYTANPKTDASLGRTSS</sequence>
<dbReference type="EMBL" id="SPLM01000037">
    <property type="protein sequence ID" value="TMW65719.1"/>
    <property type="molecule type" value="Genomic_DNA"/>
</dbReference>
<evidence type="ECO:0000313" key="3">
    <source>
        <dbReference type="Proteomes" id="UP000794436"/>
    </source>
</evidence>
<dbReference type="InterPro" id="IPR019265">
    <property type="entry name" value="RTRAF"/>
</dbReference>
<protein>
    <submittedName>
        <fullName evidence="2">Uncharacterized protein</fullName>
    </submittedName>
</protein>
<name>A0A8K1CMC4_PYTOL</name>
<organism evidence="2 3">
    <name type="scientific">Pythium oligandrum</name>
    <name type="common">Mycoparasitic fungus</name>
    <dbReference type="NCBI Taxonomy" id="41045"/>
    <lineage>
        <taxon>Eukaryota</taxon>
        <taxon>Sar</taxon>
        <taxon>Stramenopiles</taxon>
        <taxon>Oomycota</taxon>
        <taxon>Peronosporomycetes</taxon>
        <taxon>Pythiales</taxon>
        <taxon>Pythiaceae</taxon>
        <taxon>Pythium</taxon>
    </lineage>
</organism>
<reference evidence="2" key="1">
    <citation type="submission" date="2019-03" db="EMBL/GenBank/DDBJ databases">
        <title>Long read genome sequence of the mycoparasitic Pythium oligandrum ATCC 38472 isolated from sugarbeet rhizosphere.</title>
        <authorList>
            <person name="Gaulin E."/>
        </authorList>
    </citation>
    <scope>NUCLEOTIDE SEQUENCE</scope>
    <source>
        <strain evidence="2">ATCC 38472_TT</strain>
    </source>
</reference>
<evidence type="ECO:0000256" key="1">
    <source>
        <dbReference type="SAM" id="Coils"/>
    </source>
</evidence>
<dbReference type="Pfam" id="PF10036">
    <property type="entry name" value="RLL"/>
    <property type="match status" value="2"/>
</dbReference>
<feature type="coiled-coil region" evidence="1">
    <location>
        <begin position="216"/>
        <end position="243"/>
    </location>
</feature>
<keyword evidence="3" id="KW-1185">Reference proteome</keyword>
<accession>A0A8K1CMC4</accession>
<dbReference type="Proteomes" id="UP000794436">
    <property type="component" value="Unassembled WGS sequence"/>
</dbReference>